<dbReference type="InterPro" id="IPR004183">
    <property type="entry name" value="Xdiol_dOase_suB"/>
</dbReference>
<dbReference type="SUPFAM" id="SSF53213">
    <property type="entry name" value="LigB-like"/>
    <property type="match status" value="1"/>
</dbReference>
<comment type="caution">
    <text evidence="2">The sequence shown here is derived from an EMBL/GenBank/DDBJ whole genome shotgun (WGS) entry which is preliminary data.</text>
</comment>
<evidence type="ECO:0000313" key="2">
    <source>
        <dbReference type="EMBL" id="MFD1237422.1"/>
    </source>
</evidence>
<keyword evidence="3" id="KW-1185">Reference proteome</keyword>
<proteinExistence type="predicted"/>
<accession>A0ABW3VQN4</accession>
<name>A0ABW3VQN4_9PSEU</name>
<gene>
    <name evidence="2" type="ORF">ACFQ34_29415</name>
</gene>
<evidence type="ECO:0000313" key="3">
    <source>
        <dbReference type="Proteomes" id="UP001597182"/>
    </source>
</evidence>
<dbReference type="RefSeq" id="WP_379653314.1">
    <property type="nucleotide sequence ID" value="NZ_JBHTMB010000288.1"/>
</dbReference>
<sequence length="307" mass="32818">MLVLGVATSHAPTMLLPVEQWPPVYELLTDGVPQPMSAAAETPEANAAAKQRIDSGFATLRRVLTDARPDALVIIGDDQDEVFGPAFNPTLAVYCGAEVSGNTLPRLGGPADHRMALTCHDEFARHLAGELTRRGFDPAVMSELRPLSRPDDGIGHAFSRPAHTLGVADAGIPVVPVFLNAYHDPLPSGRRCYELGAAIREIADGRPERIAICASGGLSHDPLGPRAGWIDQRLDTWVLSCIREGRGEELTQLFTVDSDTLRGGTGEIRSWIAVAGAFAGRPGTVVDYIPLHHAVTGLGFAYWPPEA</sequence>
<organism evidence="2 3">
    <name type="scientific">Pseudonocardia benzenivorans</name>
    <dbReference type="NCBI Taxonomy" id="228005"/>
    <lineage>
        <taxon>Bacteria</taxon>
        <taxon>Bacillati</taxon>
        <taxon>Actinomycetota</taxon>
        <taxon>Actinomycetes</taxon>
        <taxon>Pseudonocardiales</taxon>
        <taxon>Pseudonocardiaceae</taxon>
        <taxon>Pseudonocardia</taxon>
    </lineage>
</organism>
<dbReference type="Pfam" id="PF02900">
    <property type="entry name" value="LigB"/>
    <property type="match status" value="1"/>
</dbReference>
<dbReference type="Proteomes" id="UP001597182">
    <property type="component" value="Unassembled WGS sequence"/>
</dbReference>
<dbReference type="EMBL" id="JBHTMB010000288">
    <property type="protein sequence ID" value="MFD1237422.1"/>
    <property type="molecule type" value="Genomic_DNA"/>
</dbReference>
<dbReference type="Gene3D" id="3.40.830.10">
    <property type="entry name" value="LigB-like"/>
    <property type="match status" value="1"/>
</dbReference>
<feature type="domain" description="Extradiol ring-cleavage dioxygenase class III enzyme subunit B" evidence="1">
    <location>
        <begin position="38"/>
        <end position="281"/>
    </location>
</feature>
<evidence type="ECO:0000259" key="1">
    <source>
        <dbReference type="Pfam" id="PF02900"/>
    </source>
</evidence>
<reference evidence="3" key="1">
    <citation type="journal article" date="2019" name="Int. J. Syst. Evol. Microbiol.">
        <title>The Global Catalogue of Microorganisms (GCM) 10K type strain sequencing project: providing services to taxonomists for standard genome sequencing and annotation.</title>
        <authorList>
            <consortium name="The Broad Institute Genomics Platform"/>
            <consortium name="The Broad Institute Genome Sequencing Center for Infectious Disease"/>
            <person name="Wu L."/>
            <person name="Ma J."/>
        </authorList>
    </citation>
    <scope>NUCLEOTIDE SEQUENCE [LARGE SCALE GENOMIC DNA]</scope>
    <source>
        <strain evidence="3">CCUG 49018</strain>
    </source>
</reference>
<protein>
    <recommendedName>
        <fullName evidence="1">Extradiol ring-cleavage dioxygenase class III enzyme subunit B domain-containing protein</fullName>
    </recommendedName>
</protein>